<dbReference type="Pfam" id="PF00850">
    <property type="entry name" value="Hist_deacetyl"/>
    <property type="match status" value="1"/>
</dbReference>
<feature type="domain" description="Histone deacetylase" evidence="6">
    <location>
        <begin position="2"/>
        <end position="74"/>
    </location>
</feature>
<protein>
    <recommendedName>
        <fullName evidence="2">histone deacetylase</fullName>
        <ecNumber evidence="2">3.5.1.98</ecNumber>
    </recommendedName>
</protein>
<evidence type="ECO:0000313" key="8">
    <source>
        <dbReference type="Proteomes" id="UP000236333"/>
    </source>
</evidence>
<gene>
    <name evidence="7" type="ORF">TSOC_013682</name>
</gene>
<dbReference type="PRINTS" id="PR01270">
    <property type="entry name" value="HDASUPER"/>
</dbReference>
<evidence type="ECO:0000259" key="6">
    <source>
        <dbReference type="Pfam" id="PF00850"/>
    </source>
</evidence>
<comment type="caution">
    <text evidence="7">The sequence shown here is derived from an EMBL/GenBank/DDBJ whole genome shotgun (WGS) entry which is preliminary data.</text>
</comment>
<dbReference type="SUPFAM" id="SSF52768">
    <property type="entry name" value="Arginase/deacetylase"/>
    <property type="match status" value="1"/>
</dbReference>
<dbReference type="OrthoDB" id="73273at2759"/>
<evidence type="ECO:0000313" key="7">
    <source>
        <dbReference type="EMBL" id="PNH00492.1"/>
    </source>
</evidence>
<evidence type="ECO:0000256" key="1">
    <source>
        <dbReference type="ARBA" id="ARBA00006457"/>
    </source>
</evidence>
<dbReference type="GO" id="GO:0005634">
    <property type="term" value="C:nucleus"/>
    <property type="evidence" value="ECO:0007669"/>
    <property type="project" value="TreeGrafter"/>
</dbReference>
<reference evidence="7 8" key="1">
    <citation type="journal article" date="2017" name="Mol. Biol. Evol.">
        <title>The 4-celled Tetrabaena socialis nuclear genome reveals the essential components for genetic control of cell number at the origin of multicellularity in the volvocine lineage.</title>
        <authorList>
            <person name="Featherston J."/>
            <person name="Arakaki Y."/>
            <person name="Hanschen E.R."/>
            <person name="Ferris P.J."/>
            <person name="Michod R.E."/>
            <person name="Olson B.J.S.C."/>
            <person name="Nozaki H."/>
            <person name="Durand P.M."/>
        </authorList>
    </citation>
    <scope>NUCLEOTIDE SEQUENCE [LARGE SCALE GENOMIC DNA]</scope>
    <source>
        <strain evidence="7 8">NIES-571</strain>
    </source>
</reference>
<dbReference type="InterPro" id="IPR003084">
    <property type="entry name" value="HDAC_I/II"/>
</dbReference>
<keyword evidence="8" id="KW-1185">Reference proteome</keyword>
<dbReference type="Gene3D" id="3.40.800.20">
    <property type="entry name" value="Histone deacetylase domain"/>
    <property type="match status" value="1"/>
</dbReference>
<organism evidence="7 8">
    <name type="scientific">Tetrabaena socialis</name>
    <dbReference type="NCBI Taxonomy" id="47790"/>
    <lineage>
        <taxon>Eukaryota</taxon>
        <taxon>Viridiplantae</taxon>
        <taxon>Chlorophyta</taxon>
        <taxon>core chlorophytes</taxon>
        <taxon>Chlorophyceae</taxon>
        <taxon>CS clade</taxon>
        <taxon>Chlamydomonadales</taxon>
        <taxon>Tetrabaenaceae</taxon>
        <taxon>Tetrabaena</taxon>
    </lineage>
</organism>
<feature type="non-terminal residue" evidence="7">
    <location>
        <position position="1"/>
    </location>
</feature>
<keyword evidence="3" id="KW-0378">Hydrolase</keyword>
<dbReference type="InterPro" id="IPR037138">
    <property type="entry name" value="His_deacetylse_dom_sf"/>
</dbReference>
<dbReference type="Proteomes" id="UP000236333">
    <property type="component" value="Unassembled WGS sequence"/>
</dbReference>
<dbReference type="InterPro" id="IPR023696">
    <property type="entry name" value="Ureohydrolase_dom_sf"/>
</dbReference>
<keyword evidence="4" id="KW-0156">Chromatin regulator</keyword>
<dbReference type="EC" id="3.5.1.98" evidence="2"/>
<dbReference type="InterPro" id="IPR023801">
    <property type="entry name" value="His_deacetylse_dom"/>
</dbReference>
<name>A0A2J7ZJQ1_9CHLO</name>
<dbReference type="PRINTS" id="PR01271">
    <property type="entry name" value="HISDACETLASE"/>
</dbReference>
<dbReference type="PANTHER" id="PTHR10625:SF44">
    <property type="entry name" value="HISTONE DEACETYLASE 19"/>
    <property type="match status" value="1"/>
</dbReference>
<dbReference type="AlphaFoldDB" id="A0A2J7ZJQ1"/>
<dbReference type="InterPro" id="IPR000286">
    <property type="entry name" value="HDACs"/>
</dbReference>
<accession>A0A2J7ZJQ1</accession>
<dbReference type="PANTHER" id="PTHR10625">
    <property type="entry name" value="HISTONE DEACETYLASE HDAC1-RELATED"/>
    <property type="match status" value="1"/>
</dbReference>
<dbReference type="EMBL" id="PGGS01001354">
    <property type="protein sequence ID" value="PNH00492.1"/>
    <property type="molecule type" value="Genomic_DNA"/>
</dbReference>
<sequence length="134" mass="13574">AAGSILAARDLASGACDVAVHWGGGMHHGMPYRAFGFCYVNDLVLAVLELMAVCGRVLYIDIDVHHGDGVLSISLHKWDDGRMQAAAGGSGKGGQGGGAAAAAAAVQHPPVPYIPGLPTIMPYKPKSGAQAAAK</sequence>
<dbReference type="GO" id="GO:0141221">
    <property type="term" value="F:histone deacetylase activity, hydrolytic mechanism"/>
    <property type="evidence" value="ECO:0007669"/>
    <property type="project" value="UniProtKB-EC"/>
</dbReference>
<comment type="catalytic activity">
    <reaction evidence="5">
        <text>N(6)-acetyl-L-lysyl-[histone] + H2O = L-lysyl-[histone] + acetate</text>
        <dbReference type="Rhea" id="RHEA:58196"/>
        <dbReference type="Rhea" id="RHEA-COMP:9845"/>
        <dbReference type="Rhea" id="RHEA-COMP:11338"/>
        <dbReference type="ChEBI" id="CHEBI:15377"/>
        <dbReference type="ChEBI" id="CHEBI:29969"/>
        <dbReference type="ChEBI" id="CHEBI:30089"/>
        <dbReference type="ChEBI" id="CHEBI:61930"/>
        <dbReference type="EC" id="3.5.1.98"/>
    </reaction>
</comment>
<evidence type="ECO:0000256" key="4">
    <source>
        <dbReference type="ARBA" id="ARBA00022853"/>
    </source>
</evidence>
<evidence type="ECO:0000256" key="3">
    <source>
        <dbReference type="ARBA" id="ARBA00022801"/>
    </source>
</evidence>
<proteinExistence type="inferred from homology"/>
<comment type="similarity">
    <text evidence="1">Belongs to the histone deacetylase family. HD type 1 subfamily.</text>
</comment>
<evidence type="ECO:0000256" key="5">
    <source>
        <dbReference type="ARBA" id="ARBA00048287"/>
    </source>
</evidence>
<evidence type="ECO:0000256" key="2">
    <source>
        <dbReference type="ARBA" id="ARBA00012111"/>
    </source>
</evidence>
<dbReference type="GO" id="GO:0040029">
    <property type="term" value="P:epigenetic regulation of gene expression"/>
    <property type="evidence" value="ECO:0007669"/>
    <property type="project" value="TreeGrafter"/>
</dbReference>